<evidence type="ECO:0000313" key="2">
    <source>
        <dbReference type="Proteomes" id="UP000593576"/>
    </source>
</evidence>
<dbReference type="OrthoDB" id="3358371at2759"/>
<proteinExistence type="predicted"/>
<accession>A0A7J9NEZ1</accession>
<reference evidence="1 2" key="1">
    <citation type="journal article" date="2019" name="Genome Biol. Evol.">
        <title>Insights into the evolution of the New World diploid cottons (Gossypium, subgenus Houzingenia) based on genome sequencing.</title>
        <authorList>
            <person name="Grover C.E."/>
            <person name="Arick M.A. 2nd"/>
            <person name="Thrash A."/>
            <person name="Conover J.L."/>
            <person name="Sanders W.S."/>
            <person name="Peterson D.G."/>
            <person name="Frelichowski J.E."/>
            <person name="Scheffler J.A."/>
            <person name="Scheffler B.E."/>
            <person name="Wendel J.F."/>
        </authorList>
    </citation>
    <scope>NUCLEOTIDE SEQUENCE [LARGE SCALE GENOMIC DNA]</scope>
    <source>
        <strain evidence="1">1</strain>
        <tissue evidence="1">Leaf</tissue>
    </source>
</reference>
<gene>
    <name evidence="1" type="ORF">Goshw_009276</name>
</gene>
<evidence type="ECO:0000313" key="1">
    <source>
        <dbReference type="EMBL" id="MBA0881810.1"/>
    </source>
</evidence>
<dbReference type="EMBL" id="JABFAF010279935">
    <property type="protein sequence ID" value="MBA0881810.1"/>
    <property type="molecule type" value="Genomic_DNA"/>
</dbReference>
<dbReference type="AlphaFoldDB" id="A0A7J9NEZ1"/>
<comment type="caution">
    <text evidence="1">The sequence shown here is derived from an EMBL/GenBank/DDBJ whole genome shotgun (WGS) entry which is preliminary data.</text>
</comment>
<sequence length="30" mass="3207">MGSYRIRSSTCIKTIQITTIYTSNAGAGLV</sequence>
<name>A0A7J9NEZ1_GOSSC</name>
<protein>
    <submittedName>
        <fullName evidence="1">Uncharacterized protein</fullName>
    </submittedName>
</protein>
<keyword evidence="2" id="KW-1185">Reference proteome</keyword>
<organism evidence="1 2">
    <name type="scientific">Gossypium schwendimanii</name>
    <name type="common">Cotton</name>
    <dbReference type="NCBI Taxonomy" id="34291"/>
    <lineage>
        <taxon>Eukaryota</taxon>
        <taxon>Viridiplantae</taxon>
        <taxon>Streptophyta</taxon>
        <taxon>Embryophyta</taxon>
        <taxon>Tracheophyta</taxon>
        <taxon>Spermatophyta</taxon>
        <taxon>Magnoliopsida</taxon>
        <taxon>eudicotyledons</taxon>
        <taxon>Gunneridae</taxon>
        <taxon>Pentapetalae</taxon>
        <taxon>rosids</taxon>
        <taxon>malvids</taxon>
        <taxon>Malvales</taxon>
        <taxon>Malvaceae</taxon>
        <taxon>Malvoideae</taxon>
        <taxon>Gossypium</taxon>
    </lineage>
</organism>
<dbReference type="Proteomes" id="UP000593576">
    <property type="component" value="Unassembled WGS sequence"/>
</dbReference>